<keyword evidence="2" id="KW-1185">Reference proteome</keyword>
<sequence>MEKLIVEIYSKKDIEKFNELLLILYIYTTEMRSEQYYAKAIRIYEFFLYQAPDKGRFYPGFEEFHERLDFTEVYYNLGFLNYEQGDFDLSMYYFALADEIYCKQNGLSNGELLISLIDKNRSPFVFLIKG</sequence>
<evidence type="ECO:0008006" key="3">
    <source>
        <dbReference type="Google" id="ProtNLM"/>
    </source>
</evidence>
<proteinExistence type="predicted"/>
<evidence type="ECO:0000313" key="1">
    <source>
        <dbReference type="EMBL" id="NOU94891.1"/>
    </source>
</evidence>
<dbReference type="AlphaFoldDB" id="A0A972H277"/>
<dbReference type="InterPro" id="IPR011990">
    <property type="entry name" value="TPR-like_helical_dom_sf"/>
</dbReference>
<gene>
    <name evidence="1" type="ORF">GC093_16920</name>
</gene>
<name>A0A972H277_9BACL</name>
<accession>A0A972H277</accession>
<dbReference type="SUPFAM" id="SSF48452">
    <property type="entry name" value="TPR-like"/>
    <property type="match status" value="1"/>
</dbReference>
<dbReference type="EMBL" id="WHOD01000066">
    <property type="protein sequence ID" value="NOU94891.1"/>
    <property type="molecule type" value="Genomic_DNA"/>
</dbReference>
<reference evidence="1" key="1">
    <citation type="submission" date="2019-10" db="EMBL/GenBank/DDBJ databases">
        <title>Description of Paenibacillus glebae sp. nov.</title>
        <authorList>
            <person name="Carlier A."/>
            <person name="Qi S."/>
        </authorList>
    </citation>
    <scope>NUCLEOTIDE SEQUENCE</scope>
    <source>
        <strain evidence="1">LMG 31456</strain>
    </source>
</reference>
<protein>
    <recommendedName>
        <fullName evidence="3">Tetratricopeptide repeat protein</fullName>
    </recommendedName>
</protein>
<organism evidence="1 2">
    <name type="scientific">Paenibacillus foliorum</name>
    <dbReference type="NCBI Taxonomy" id="2654974"/>
    <lineage>
        <taxon>Bacteria</taxon>
        <taxon>Bacillati</taxon>
        <taxon>Bacillota</taxon>
        <taxon>Bacilli</taxon>
        <taxon>Bacillales</taxon>
        <taxon>Paenibacillaceae</taxon>
        <taxon>Paenibacillus</taxon>
    </lineage>
</organism>
<evidence type="ECO:0000313" key="2">
    <source>
        <dbReference type="Proteomes" id="UP000641588"/>
    </source>
</evidence>
<dbReference type="RefSeq" id="WP_171653110.1">
    <property type="nucleotide sequence ID" value="NZ_WHOD01000066.1"/>
</dbReference>
<dbReference type="Proteomes" id="UP000641588">
    <property type="component" value="Unassembled WGS sequence"/>
</dbReference>
<comment type="caution">
    <text evidence="1">The sequence shown here is derived from an EMBL/GenBank/DDBJ whole genome shotgun (WGS) entry which is preliminary data.</text>
</comment>